<feature type="compositionally biased region" description="Basic residues" evidence="1">
    <location>
        <begin position="158"/>
        <end position="172"/>
    </location>
</feature>
<comment type="caution">
    <text evidence="2">The sequence shown here is derived from an EMBL/GenBank/DDBJ whole genome shotgun (WGS) entry which is preliminary data.</text>
</comment>
<evidence type="ECO:0000256" key="1">
    <source>
        <dbReference type="SAM" id="MobiDB-lite"/>
    </source>
</evidence>
<reference evidence="2" key="1">
    <citation type="submission" date="2022-06" db="EMBL/GenBank/DDBJ databases">
        <title>Uncovering the hologenomic basis of an extraordinary plant invasion.</title>
        <authorList>
            <person name="Bieker V.C."/>
            <person name="Martin M.D."/>
            <person name="Gilbert T."/>
            <person name="Hodgins K."/>
            <person name="Battlay P."/>
            <person name="Petersen B."/>
            <person name="Wilson J."/>
        </authorList>
    </citation>
    <scope>NUCLEOTIDE SEQUENCE</scope>
    <source>
        <strain evidence="2">AA19_3_7</strain>
        <tissue evidence="2">Leaf</tissue>
    </source>
</reference>
<name>A0AAD5GE23_AMBAR</name>
<organism evidence="2 3">
    <name type="scientific">Ambrosia artemisiifolia</name>
    <name type="common">Common ragweed</name>
    <dbReference type="NCBI Taxonomy" id="4212"/>
    <lineage>
        <taxon>Eukaryota</taxon>
        <taxon>Viridiplantae</taxon>
        <taxon>Streptophyta</taxon>
        <taxon>Embryophyta</taxon>
        <taxon>Tracheophyta</taxon>
        <taxon>Spermatophyta</taxon>
        <taxon>Magnoliopsida</taxon>
        <taxon>eudicotyledons</taxon>
        <taxon>Gunneridae</taxon>
        <taxon>Pentapetalae</taxon>
        <taxon>asterids</taxon>
        <taxon>campanulids</taxon>
        <taxon>Asterales</taxon>
        <taxon>Asteraceae</taxon>
        <taxon>Asteroideae</taxon>
        <taxon>Heliantheae alliance</taxon>
        <taxon>Heliantheae</taxon>
        <taxon>Ambrosia</taxon>
    </lineage>
</organism>
<protein>
    <submittedName>
        <fullName evidence="2">Uncharacterized protein</fullName>
    </submittedName>
</protein>
<feature type="compositionally biased region" description="Basic and acidic residues" evidence="1">
    <location>
        <begin position="30"/>
        <end position="39"/>
    </location>
</feature>
<feature type="region of interest" description="Disordered" evidence="1">
    <location>
        <begin position="150"/>
        <end position="184"/>
    </location>
</feature>
<proteinExistence type="predicted"/>
<feature type="region of interest" description="Disordered" evidence="1">
    <location>
        <begin position="24"/>
        <end position="86"/>
    </location>
</feature>
<accession>A0AAD5GE23</accession>
<evidence type="ECO:0000313" key="2">
    <source>
        <dbReference type="EMBL" id="KAI7737021.1"/>
    </source>
</evidence>
<gene>
    <name evidence="2" type="ORF">M8C21_017953</name>
</gene>
<dbReference type="PANTHER" id="PTHR34835:SF34">
    <property type="entry name" value="OS08G0555500 PROTEIN"/>
    <property type="match status" value="1"/>
</dbReference>
<feature type="compositionally biased region" description="Basic and acidic residues" evidence="1">
    <location>
        <begin position="173"/>
        <end position="183"/>
    </location>
</feature>
<dbReference type="PANTHER" id="PTHR34835">
    <property type="entry name" value="OS07G0283600 PROTEIN-RELATED"/>
    <property type="match status" value="1"/>
</dbReference>
<dbReference type="AlphaFoldDB" id="A0AAD5GE23"/>
<dbReference type="EMBL" id="JAMZMK010009144">
    <property type="protein sequence ID" value="KAI7737021.1"/>
    <property type="molecule type" value="Genomic_DNA"/>
</dbReference>
<evidence type="ECO:0000313" key="3">
    <source>
        <dbReference type="Proteomes" id="UP001206925"/>
    </source>
</evidence>
<feature type="non-terminal residue" evidence="2">
    <location>
        <position position="323"/>
    </location>
</feature>
<dbReference type="Proteomes" id="UP001206925">
    <property type="component" value="Unassembled WGS sequence"/>
</dbReference>
<keyword evidence="3" id="KW-1185">Reference proteome</keyword>
<sequence>MLFETGGKENLSFCLMTQHQKGMLSTLEKSTTDHEEAKRQLGPSRRQPSDDEEGGQTSVEAFDHSDTDLSAGEKTNDDKSSVKAHKDKGRREAILFFNRRLRQAVKNKDNNIACGVVQTRAKKGKQAIPVYDVSSSSPIRITRSKAQAIEISSEKPRPKNARPTKANKRKRAERTWNDGLEPRKQRKRSKLNEWLGIRTRSSPTWLTRCIKILSDEQRLAMKDLGFGRLLNLKMDGIPAKLGHYVVDNFDPGSLEKTLSYATLAIDVEVVHKILGTPIGGVSFNVLETRDAHDGGISKWKKKYPPSRFISPKQMVDMIEKESN</sequence>